<keyword evidence="2" id="KW-0378">Hydrolase</keyword>
<name>A0ABP8TJ37_9ACTN</name>
<reference evidence="5" key="1">
    <citation type="journal article" date="2019" name="Int. J. Syst. Evol. Microbiol.">
        <title>The Global Catalogue of Microorganisms (GCM) 10K type strain sequencing project: providing services to taxonomists for standard genome sequencing and annotation.</title>
        <authorList>
            <consortium name="The Broad Institute Genomics Platform"/>
            <consortium name="The Broad Institute Genome Sequencing Center for Infectious Disease"/>
            <person name="Wu L."/>
            <person name="Ma J."/>
        </authorList>
    </citation>
    <scope>NUCLEOTIDE SEQUENCE [LARGE SCALE GENOMIC DNA]</scope>
    <source>
        <strain evidence="5">JCM 17938</strain>
    </source>
</reference>
<gene>
    <name evidence="4" type="ORF">GCM10023195_31520</name>
</gene>
<evidence type="ECO:0000313" key="5">
    <source>
        <dbReference type="Proteomes" id="UP001500212"/>
    </source>
</evidence>
<sequence>MSSRRVLAELGLGVGLLALTAGLTIDVLSPPGKADTEKARTVVTTAMLQAARTDNRCTRGRVALTFDDGPDIYTPQVLKVLRAYGVRATFFVMGQKAAVRPALIRAEVAGGHLVENHSWSHPHMADLDQAQIDWQLTATQRAITAAGAPAPTLFRPPFGNTNTTVDGEAKLTGMRVIRWSIDTADWRGREPGDIAASVLDQVVPGAVVLMHDGVRQSAATVQALPTVIRGLRARGFCTALATD</sequence>
<dbReference type="InterPro" id="IPR050248">
    <property type="entry name" value="Polysacc_deacetylase_ArnD"/>
</dbReference>
<proteinExistence type="predicted"/>
<dbReference type="InterPro" id="IPR011330">
    <property type="entry name" value="Glyco_hydro/deAcase_b/a-brl"/>
</dbReference>
<keyword evidence="5" id="KW-1185">Reference proteome</keyword>
<dbReference type="Proteomes" id="UP001500212">
    <property type="component" value="Unassembled WGS sequence"/>
</dbReference>
<feature type="domain" description="NodB homology" evidence="3">
    <location>
        <begin position="60"/>
        <end position="239"/>
    </location>
</feature>
<dbReference type="RefSeq" id="WP_345354097.1">
    <property type="nucleotide sequence ID" value="NZ_BAABHJ010000008.1"/>
</dbReference>
<dbReference type="Gene3D" id="3.20.20.370">
    <property type="entry name" value="Glycoside hydrolase/deacetylase"/>
    <property type="match status" value="1"/>
</dbReference>
<organism evidence="4 5">
    <name type="scientific">Actinoallomurus liliacearum</name>
    <dbReference type="NCBI Taxonomy" id="1080073"/>
    <lineage>
        <taxon>Bacteria</taxon>
        <taxon>Bacillati</taxon>
        <taxon>Actinomycetota</taxon>
        <taxon>Actinomycetes</taxon>
        <taxon>Streptosporangiales</taxon>
        <taxon>Thermomonosporaceae</taxon>
        <taxon>Actinoallomurus</taxon>
    </lineage>
</organism>
<accession>A0ABP8TJ37</accession>
<dbReference type="EMBL" id="BAABHJ010000008">
    <property type="protein sequence ID" value="GAA4608116.1"/>
    <property type="molecule type" value="Genomic_DNA"/>
</dbReference>
<dbReference type="PROSITE" id="PS51677">
    <property type="entry name" value="NODB"/>
    <property type="match status" value="1"/>
</dbReference>
<evidence type="ECO:0000256" key="2">
    <source>
        <dbReference type="ARBA" id="ARBA00022801"/>
    </source>
</evidence>
<keyword evidence="1" id="KW-0479">Metal-binding</keyword>
<evidence type="ECO:0000259" key="3">
    <source>
        <dbReference type="PROSITE" id="PS51677"/>
    </source>
</evidence>
<comment type="caution">
    <text evidence="4">The sequence shown here is derived from an EMBL/GenBank/DDBJ whole genome shotgun (WGS) entry which is preliminary data.</text>
</comment>
<dbReference type="PANTHER" id="PTHR10587:SF133">
    <property type="entry name" value="CHITIN DEACETYLASE 1-RELATED"/>
    <property type="match status" value="1"/>
</dbReference>
<dbReference type="SUPFAM" id="SSF88713">
    <property type="entry name" value="Glycoside hydrolase/deacetylase"/>
    <property type="match status" value="1"/>
</dbReference>
<dbReference type="PANTHER" id="PTHR10587">
    <property type="entry name" value="GLYCOSYL TRANSFERASE-RELATED"/>
    <property type="match status" value="1"/>
</dbReference>
<protein>
    <recommendedName>
        <fullName evidence="3">NodB homology domain-containing protein</fullName>
    </recommendedName>
</protein>
<evidence type="ECO:0000256" key="1">
    <source>
        <dbReference type="ARBA" id="ARBA00022723"/>
    </source>
</evidence>
<dbReference type="CDD" id="cd10917">
    <property type="entry name" value="CE4_NodB_like_6s_7s"/>
    <property type="match status" value="1"/>
</dbReference>
<evidence type="ECO:0000313" key="4">
    <source>
        <dbReference type="EMBL" id="GAA4608116.1"/>
    </source>
</evidence>
<dbReference type="InterPro" id="IPR002509">
    <property type="entry name" value="NODB_dom"/>
</dbReference>
<dbReference type="Pfam" id="PF01522">
    <property type="entry name" value="Polysacc_deac_1"/>
    <property type="match status" value="1"/>
</dbReference>